<keyword evidence="2" id="KW-0548">Nucleotidyltransferase</keyword>
<reference evidence="2" key="1">
    <citation type="submission" date="2020-08" db="EMBL/GenBank/DDBJ databases">
        <title>Multicomponent nature underlies the extraordinary mechanical properties of spider dragline silk.</title>
        <authorList>
            <person name="Kono N."/>
            <person name="Nakamura H."/>
            <person name="Mori M."/>
            <person name="Yoshida Y."/>
            <person name="Ohtoshi R."/>
            <person name="Malay A.D."/>
            <person name="Moran D.A.P."/>
            <person name="Tomita M."/>
            <person name="Numata K."/>
            <person name="Arakawa K."/>
        </authorList>
    </citation>
    <scope>NUCLEOTIDE SEQUENCE</scope>
</reference>
<proteinExistence type="predicted"/>
<protein>
    <submittedName>
        <fullName evidence="2">RNA-directed DNA polymerase from mobile element jockey</fullName>
    </submittedName>
</protein>
<dbReference type="Proteomes" id="UP000887159">
    <property type="component" value="Unassembled WGS sequence"/>
</dbReference>
<accession>A0A8X6RAK1</accession>
<dbReference type="InterPro" id="IPR000477">
    <property type="entry name" value="RT_dom"/>
</dbReference>
<dbReference type="Pfam" id="PF00078">
    <property type="entry name" value="RVT_1"/>
    <property type="match status" value="1"/>
</dbReference>
<dbReference type="PANTHER" id="PTHR19446">
    <property type="entry name" value="REVERSE TRANSCRIPTASES"/>
    <property type="match status" value="1"/>
</dbReference>
<dbReference type="InterPro" id="IPR043502">
    <property type="entry name" value="DNA/RNA_pol_sf"/>
</dbReference>
<keyword evidence="2" id="KW-0808">Transferase</keyword>
<sequence>MVLNFPISIIFQLTNLINKILYSGHFPQAWKTATVIPILKPGKDPTLATSHRPISLLPVLSKLAERIILNRLNDHLQKNDILIPQQHGFRANLSTSHQLLRVVEYVKTGFAENKSTGAVFLDIQKAFDRVWHYGLLYKLIRTNTPLLN</sequence>
<dbReference type="EMBL" id="BMAU01021118">
    <property type="protein sequence ID" value="GFX91100.1"/>
    <property type="molecule type" value="Genomic_DNA"/>
</dbReference>
<dbReference type="CDD" id="cd01650">
    <property type="entry name" value="RT_nLTR_like"/>
    <property type="match status" value="1"/>
</dbReference>
<dbReference type="GO" id="GO:0003964">
    <property type="term" value="F:RNA-directed DNA polymerase activity"/>
    <property type="evidence" value="ECO:0007669"/>
    <property type="project" value="UniProtKB-KW"/>
</dbReference>
<evidence type="ECO:0000259" key="1">
    <source>
        <dbReference type="PROSITE" id="PS50878"/>
    </source>
</evidence>
<keyword evidence="2" id="KW-0695">RNA-directed DNA polymerase</keyword>
<gene>
    <name evidence="2" type="primary">jockey pol</name>
    <name evidence="2" type="ORF">TNCV_3222611</name>
</gene>
<evidence type="ECO:0000313" key="2">
    <source>
        <dbReference type="EMBL" id="GFX91100.1"/>
    </source>
</evidence>
<name>A0A8X6RAK1_TRICX</name>
<organism evidence="2 3">
    <name type="scientific">Trichonephila clavipes</name>
    <name type="common">Golden silk orbweaver</name>
    <name type="synonym">Nephila clavipes</name>
    <dbReference type="NCBI Taxonomy" id="2585209"/>
    <lineage>
        <taxon>Eukaryota</taxon>
        <taxon>Metazoa</taxon>
        <taxon>Ecdysozoa</taxon>
        <taxon>Arthropoda</taxon>
        <taxon>Chelicerata</taxon>
        <taxon>Arachnida</taxon>
        <taxon>Araneae</taxon>
        <taxon>Araneomorphae</taxon>
        <taxon>Entelegynae</taxon>
        <taxon>Araneoidea</taxon>
        <taxon>Nephilidae</taxon>
        <taxon>Trichonephila</taxon>
    </lineage>
</organism>
<dbReference type="AlphaFoldDB" id="A0A8X6RAK1"/>
<evidence type="ECO:0000313" key="3">
    <source>
        <dbReference type="Proteomes" id="UP000887159"/>
    </source>
</evidence>
<dbReference type="PROSITE" id="PS50878">
    <property type="entry name" value="RT_POL"/>
    <property type="match status" value="1"/>
</dbReference>
<dbReference type="SUPFAM" id="SSF56672">
    <property type="entry name" value="DNA/RNA polymerases"/>
    <property type="match status" value="1"/>
</dbReference>
<comment type="caution">
    <text evidence="2">The sequence shown here is derived from an EMBL/GenBank/DDBJ whole genome shotgun (WGS) entry which is preliminary data.</text>
</comment>
<feature type="domain" description="Reverse transcriptase" evidence="1">
    <location>
        <begin position="19"/>
        <end position="148"/>
    </location>
</feature>
<keyword evidence="3" id="KW-1185">Reference proteome</keyword>